<keyword evidence="2" id="KW-1185">Reference proteome</keyword>
<dbReference type="EMBL" id="JAMRXG010000003">
    <property type="protein sequence ID" value="MCM6773559.1"/>
    <property type="molecule type" value="Genomic_DNA"/>
</dbReference>
<organism evidence="1 2">
    <name type="scientific">Nocardia pulmonis</name>
    <dbReference type="NCBI Taxonomy" id="2951408"/>
    <lineage>
        <taxon>Bacteria</taxon>
        <taxon>Bacillati</taxon>
        <taxon>Actinomycetota</taxon>
        <taxon>Actinomycetes</taxon>
        <taxon>Mycobacteriales</taxon>
        <taxon>Nocardiaceae</taxon>
        <taxon>Nocardia</taxon>
    </lineage>
</organism>
<reference evidence="1" key="1">
    <citation type="submission" date="2022-06" db="EMBL/GenBank/DDBJ databases">
        <title>Novel species in genus nocardia.</title>
        <authorList>
            <person name="Li F."/>
        </authorList>
    </citation>
    <scope>NUCLEOTIDE SEQUENCE</scope>
    <source>
        <strain evidence="1">CDC141</strain>
    </source>
</reference>
<gene>
    <name evidence="1" type="ORF">NDR86_08760</name>
</gene>
<accession>A0A9X2IWH2</accession>
<dbReference type="Proteomes" id="UP001139157">
    <property type="component" value="Unassembled WGS sequence"/>
</dbReference>
<evidence type="ECO:0008006" key="3">
    <source>
        <dbReference type="Google" id="ProtNLM"/>
    </source>
</evidence>
<name>A0A9X2IWH2_9NOCA</name>
<sequence length="376" mass="40715">MDRDSADRIIAAEDRTAALRLRAYAADWSQEAARQAQYLRELPAYDPSAPTGAAQACEALASVLRWEYETAWRFEQITRGCADAIRRAWPLPTYPSPDESAWSTAARLADLSYGLEQVARATTVLVVPTVPAPPRHAQPRRGVNARVLAEQIAAQRDHADRLTISRGASEHALPAIRHWADEVRDLLANLTVPSDRRPLFAIQFQDIVGGIDATEGPLVANPTALLRAYLALAKHYLAKVGENMSDYAEASGQSGRGGINISISGGTVYNPQFAESITNIDSNIVTIAQRGDGEVAQALQSIGSAVLSDRQLDDERRQELLDNVEYLAQNAQQPPEKRNRGMIKSALAALNTAATTGTEVGKAVTTWGEALNAILS</sequence>
<evidence type="ECO:0000313" key="2">
    <source>
        <dbReference type="Proteomes" id="UP001139157"/>
    </source>
</evidence>
<evidence type="ECO:0000313" key="1">
    <source>
        <dbReference type="EMBL" id="MCM6773559.1"/>
    </source>
</evidence>
<comment type="caution">
    <text evidence="1">The sequence shown here is derived from an EMBL/GenBank/DDBJ whole genome shotgun (WGS) entry which is preliminary data.</text>
</comment>
<dbReference type="AlphaFoldDB" id="A0A9X2IWH2"/>
<protein>
    <recommendedName>
        <fullName evidence="3">AbiTii domain-containing protein</fullName>
    </recommendedName>
</protein>
<dbReference type="RefSeq" id="WP_251910624.1">
    <property type="nucleotide sequence ID" value="NZ_JAMRXG010000003.1"/>
</dbReference>
<proteinExistence type="predicted"/>